<reference evidence="8 9" key="1">
    <citation type="submission" date="2023-08" db="EMBL/GenBank/DDBJ databases">
        <title>Black Yeasts Isolated from many extreme environments.</title>
        <authorList>
            <person name="Coleine C."/>
            <person name="Stajich J.E."/>
            <person name="Selbmann L."/>
        </authorList>
    </citation>
    <scope>NUCLEOTIDE SEQUENCE [LARGE SCALE GENOMIC DNA]</scope>
    <source>
        <strain evidence="8 9">CCFEE 5935</strain>
    </source>
</reference>
<dbReference type="Proteomes" id="UP001337655">
    <property type="component" value="Unassembled WGS sequence"/>
</dbReference>
<protein>
    <recommendedName>
        <fullName evidence="10">Amino acid transporter</fullName>
    </recommendedName>
</protein>
<dbReference type="Gene3D" id="1.20.1740.10">
    <property type="entry name" value="Amino acid/polyamine transporter I"/>
    <property type="match status" value="1"/>
</dbReference>
<feature type="transmembrane region" description="Helical" evidence="7">
    <location>
        <begin position="188"/>
        <end position="210"/>
    </location>
</feature>
<evidence type="ECO:0000256" key="3">
    <source>
        <dbReference type="ARBA" id="ARBA00022692"/>
    </source>
</evidence>
<evidence type="ECO:0000313" key="8">
    <source>
        <dbReference type="EMBL" id="KAK5173807.1"/>
    </source>
</evidence>
<evidence type="ECO:0000256" key="6">
    <source>
        <dbReference type="SAM" id="MobiDB-lite"/>
    </source>
</evidence>
<dbReference type="PIRSF" id="PIRSF006060">
    <property type="entry name" value="AA_transporter"/>
    <property type="match status" value="1"/>
</dbReference>
<dbReference type="GO" id="GO:0022857">
    <property type="term" value="F:transmembrane transporter activity"/>
    <property type="evidence" value="ECO:0007669"/>
    <property type="project" value="InterPro"/>
</dbReference>
<evidence type="ECO:0000256" key="5">
    <source>
        <dbReference type="ARBA" id="ARBA00023136"/>
    </source>
</evidence>
<evidence type="ECO:0008006" key="10">
    <source>
        <dbReference type="Google" id="ProtNLM"/>
    </source>
</evidence>
<evidence type="ECO:0000313" key="9">
    <source>
        <dbReference type="Proteomes" id="UP001337655"/>
    </source>
</evidence>
<feature type="region of interest" description="Disordered" evidence="6">
    <location>
        <begin position="1"/>
        <end position="49"/>
    </location>
</feature>
<keyword evidence="9" id="KW-1185">Reference proteome</keyword>
<sequence length="543" mass="59493">MSDLEAYHKDDDASVKDSVGHSIKEEDFSDGETQQVSGKDYDTTPDKRDMRRLGKKQELKRRFRFFSIVGYVIVLGLTWEFSLVMGAFSLSNGGAAGAIWLTLFVCCGMGMVMLSMAEMASMAPTSGGQYHWVSEFAPRHLQKPLSFAVGWLCALGWQAAMPSVAYLGAQQVLALISICNRDYVIQGWHAALITMAFVCLAIFFNTAAIGKLPVLEGLAVVLHIFGFFTFIVIFWVMGPRADAKETFTHFSDDNDWGSLGLATLIAMVGPTSTYIGGDSAVHLSEELKDASYILPRAMISAAVINYILGFVTTVTLMFSLGNVAEDLSDPSGQPWVVIVYRITGSKEATIVLLVIMIIMMFFCAVNQVTTSSRQVFALARDRGLPFHTFLARVKRGSGVPVNAVYVTLVFTCLVALIQIGSTVAFAIVLSVSGTGLFTSYITCITCVMVRRIRGEPLPASKLSLGTWGNLVNGLAICFLSLAFVFLFFPAVPNPTAATMNWAILIYGAAFIFAGVYYFFKGRKEYEGPVNYVRWQTKNDLNIL</sequence>
<feature type="transmembrane region" description="Helical" evidence="7">
    <location>
        <begin position="94"/>
        <end position="114"/>
    </location>
</feature>
<evidence type="ECO:0000256" key="7">
    <source>
        <dbReference type="SAM" id="Phobius"/>
    </source>
</evidence>
<dbReference type="InterPro" id="IPR002293">
    <property type="entry name" value="AA/rel_permease1"/>
</dbReference>
<feature type="transmembrane region" description="Helical" evidence="7">
    <location>
        <begin position="501"/>
        <end position="519"/>
    </location>
</feature>
<feature type="transmembrane region" description="Helical" evidence="7">
    <location>
        <begin position="297"/>
        <end position="320"/>
    </location>
</feature>
<comment type="caution">
    <text evidence="8">The sequence shown here is derived from an EMBL/GenBank/DDBJ whole genome shotgun (WGS) entry which is preliminary data.</text>
</comment>
<dbReference type="PANTHER" id="PTHR45649">
    <property type="entry name" value="AMINO-ACID PERMEASE BAT1"/>
    <property type="match status" value="1"/>
</dbReference>
<organism evidence="8 9">
    <name type="scientific">Saxophila tyrrhenica</name>
    <dbReference type="NCBI Taxonomy" id="1690608"/>
    <lineage>
        <taxon>Eukaryota</taxon>
        <taxon>Fungi</taxon>
        <taxon>Dikarya</taxon>
        <taxon>Ascomycota</taxon>
        <taxon>Pezizomycotina</taxon>
        <taxon>Dothideomycetes</taxon>
        <taxon>Dothideomycetidae</taxon>
        <taxon>Mycosphaerellales</taxon>
        <taxon>Extremaceae</taxon>
        <taxon>Saxophila</taxon>
    </lineage>
</organism>
<proteinExistence type="predicted"/>
<feature type="transmembrane region" description="Helical" evidence="7">
    <location>
        <begin position="256"/>
        <end position="276"/>
    </location>
</feature>
<keyword evidence="3 7" id="KW-0812">Transmembrane</keyword>
<dbReference type="GO" id="GO:0016020">
    <property type="term" value="C:membrane"/>
    <property type="evidence" value="ECO:0007669"/>
    <property type="project" value="UniProtKB-SubCell"/>
</dbReference>
<feature type="compositionally biased region" description="Basic and acidic residues" evidence="6">
    <location>
        <begin position="39"/>
        <end position="49"/>
    </location>
</feature>
<feature type="transmembrane region" description="Helical" evidence="7">
    <location>
        <begin position="399"/>
        <end position="419"/>
    </location>
</feature>
<keyword evidence="2" id="KW-0813">Transport</keyword>
<dbReference type="PANTHER" id="PTHR45649:SF2">
    <property type="entry name" value="ACID PERMEASE, PUTATIVE-RELATED"/>
    <property type="match status" value="1"/>
</dbReference>
<keyword evidence="5 7" id="KW-0472">Membrane</keyword>
<evidence type="ECO:0000256" key="2">
    <source>
        <dbReference type="ARBA" id="ARBA00022448"/>
    </source>
</evidence>
<dbReference type="RefSeq" id="XP_064662502.1">
    <property type="nucleotide sequence ID" value="XM_064799747.1"/>
</dbReference>
<dbReference type="AlphaFoldDB" id="A0AAV9PJ11"/>
<feature type="transmembrane region" description="Helical" evidence="7">
    <location>
        <begin position="217"/>
        <end position="236"/>
    </location>
</feature>
<feature type="transmembrane region" description="Helical" evidence="7">
    <location>
        <begin position="470"/>
        <end position="489"/>
    </location>
</feature>
<feature type="transmembrane region" description="Helical" evidence="7">
    <location>
        <begin position="145"/>
        <end position="168"/>
    </location>
</feature>
<dbReference type="Pfam" id="PF13520">
    <property type="entry name" value="AA_permease_2"/>
    <property type="match status" value="1"/>
</dbReference>
<feature type="transmembrane region" description="Helical" evidence="7">
    <location>
        <begin position="348"/>
        <end position="365"/>
    </location>
</feature>
<gene>
    <name evidence="8" type="ORF">LTR77_002488</name>
</gene>
<feature type="compositionally biased region" description="Basic and acidic residues" evidence="6">
    <location>
        <begin position="1"/>
        <end position="26"/>
    </location>
</feature>
<evidence type="ECO:0000256" key="1">
    <source>
        <dbReference type="ARBA" id="ARBA00004141"/>
    </source>
</evidence>
<feature type="transmembrane region" description="Helical" evidence="7">
    <location>
        <begin position="65"/>
        <end position="88"/>
    </location>
</feature>
<name>A0AAV9PJ11_9PEZI</name>
<evidence type="ECO:0000256" key="4">
    <source>
        <dbReference type="ARBA" id="ARBA00022989"/>
    </source>
</evidence>
<comment type="subcellular location">
    <subcellularLocation>
        <location evidence="1">Membrane</location>
        <topology evidence="1">Multi-pass membrane protein</topology>
    </subcellularLocation>
</comment>
<accession>A0AAV9PJ11</accession>
<dbReference type="GeneID" id="89923835"/>
<keyword evidence="4 7" id="KW-1133">Transmembrane helix</keyword>
<dbReference type="EMBL" id="JAVRRT010000003">
    <property type="protein sequence ID" value="KAK5173807.1"/>
    <property type="molecule type" value="Genomic_DNA"/>
</dbReference>
<feature type="transmembrane region" description="Helical" evidence="7">
    <location>
        <begin position="425"/>
        <end position="449"/>
    </location>
</feature>